<dbReference type="Proteomes" id="UP001303046">
    <property type="component" value="Unassembled WGS sequence"/>
</dbReference>
<accession>A0ABR1CLD5</accession>
<dbReference type="EMBL" id="JAVFWL010000002">
    <property type="protein sequence ID" value="KAK6738612.1"/>
    <property type="molecule type" value="Genomic_DNA"/>
</dbReference>
<keyword evidence="3" id="KW-1185">Reference proteome</keyword>
<feature type="chain" id="PRO_5047521481" evidence="1">
    <location>
        <begin position="19"/>
        <end position="77"/>
    </location>
</feature>
<evidence type="ECO:0000256" key="1">
    <source>
        <dbReference type="SAM" id="SignalP"/>
    </source>
</evidence>
<protein>
    <submittedName>
        <fullName evidence="2">Uncharacterized protein</fullName>
    </submittedName>
</protein>
<reference evidence="2 3" key="1">
    <citation type="submission" date="2023-08" db="EMBL/GenBank/DDBJ databases">
        <title>A Necator americanus chromosomal reference genome.</title>
        <authorList>
            <person name="Ilik V."/>
            <person name="Petrzelkova K.J."/>
            <person name="Pardy F."/>
            <person name="Fuh T."/>
            <person name="Niatou-Singa F.S."/>
            <person name="Gouil Q."/>
            <person name="Baker L."/>
            <person name="Ritchie M.E."/>
            <person name="Jex A.R."/>
            <person name="Gazzola D."/>
            <person name="Li H."/>
            <person name="Toshio Fujiwara R."/>
            <person name="Zhan B."/>
            <person name="Aroian R.V."/>
            <person name="Pafco B."/>
            <person name="Schwarz E.M."/>
        </authorList>
    </citation>
    <scope>NUCLEOTIDE SEQUENCE [LARGE SCALE GENOMIC DNA]</scope>
    <source>
        <strain evidence="2 3">Aroian</strain>
        <tissue evidence="2">Whole animal</tissue>
    </source>
</reference>
<comment type="caution">
    <text evidence="2">The sequence shown here is derived from an EMBL/GenBank/DDBJ whole genome shotgun (WGS) entry which is preliminary data.</text>
</comment>
<evidence type="ECO:0000313" key="3">
    <source>
        <dbReference type="Proteomes" id="UP001303046"/>
    </source>
</evidence>
<evidence type="ECO:0000313" key="2">
    <source>
        <dbReference type="EMBL" id="KAK6738612.1"/>
    </source>
</evidence>
<feature type="signal peptide" evidence="1">
    <location>
        <begin position="1"/>
        <end position="18"/>
    </location>
</feature>
<sequence length="77" mass="8264">MQILYLLWIPAVVNAGLAQTEDVNVVTVADADSSPTPAGETTEKPEVRTLNVPAINPSYPKMSRSCYDGDNGLVNNM</sequence>
<name>A0ABR1CLD5_NECAM</name>
<keyword evidence="1" id="KW-0732">Signal</keyword>
<organism evidence="2 3">
    <name type="scientific">Necator americanus</name>
    <name type="common">Human hookworm</name>
    <dbReference type="NCBI Taxonomy" id="51031"/>
    <lineage>
        <taxon>Eukaryota</taxon>
        <taxon>Metazoa</taxon>
        <taxon>Ecdysozoa</taxon>
        <taxon>Nematoda</taxon>
        <taxon>Chromadorea</taxon>
        <taxon>Rhabditida</taxon>
        <taxon>Rhabditina</taxon>
        <taxon>Rhabditomorpha</taxon>
        <taxon>Strongyloidea</taxon>
        <taxon>Ancylostomatidae</taxon>
        <taxon>Bunostominae</taxon>
        <taxon>Necator</taxon>
    </lineage>
</organism>
<gene>
    <name evidence="2" type="primary">Necator_chrII.g8410</name>
    <name evidence="2" type="ORF">RB195_020616</name>
</gene>
<proteinExistence type="predicted"/>